<evidence type="ECO:0000256" key="8">
    <source>
        <dbReference type="ARBA" id="ARBA00022989"/>
    </source>
</evidence>
<dbReference type="PROSITE" id="PS52015">
    <property type="entry name" value="TONB_CTD"/>
    <property type="match status" value="1"/>
</dbReference>
<dbReference type="InterPro" id="IPR006260">
    <property type="entry name" value="TonB/TolA_C"/>
</dbReference>
<evidence type="ECO:0000256" key="4">
    <source>
        <dbReference type="ARBA" id="ARBA00022475"/>
    </source>
</evidence>
<evidence type="ECO:0000256" key="6">
    <source>
        <dbReference type="ARBA" id="ARBA00022692"/>
    </source>
</evidence>
<comment type="similarity">
    <text evidence="2">Belongs to the TonB family.</text>
</comment>
<dbReference type="NCBIfam" id="TIGR04057">
    <property type="entry name" value="SusC_RagA_signa"/>
    <property type="match status" value="1"/>
</dbReference>
<evidence type="ECO:0000259" key="12">
    <source>
        <dbReference type="PROSITE" id="PS52015"/>
    </source>
</evidence>
<comment type="similarity">
    <text evidence="10">Belongs to the TonB-dependent receptor family.</text>
</comment>
<dbReference type="CDD" id="cd07341">
    <property type="entry name" value="M56_BlaR1_MecR1_like"/>
    <property type="match status" value="1"/>
</dbReference>
<evidence type="ECO:0000256" key="1">
    <source>
        <dbReference type="ARBA" id="ARBA00004383"/>
    </source>
</evidence>
<evidence type="ECO:0000256" key="9">
    <source>
        <dbReference type="ARBA" id="ARBA00023136"/>
    </source>
</evidence>
<gene>
    <name evidence="13" type="ORF">ACFSUS_19535</name>
</gene>
<accession>A0ABW5M7B8</accession>
<dbReference type="Pfam" id="PF07715">
    <property type="entry name" value="Plug"/>
    <property type="match status" value="1"/>
</dbReference>
<evidence type="ECO:0000256" key="3">
    <source>
        <dbReference type="ARBA" id="ARBA00022448"/>
    </source>
</evidence>
<protein>
    <submittedName>
        <fullName evidence="13">TonB family protein</fullName>
    </submittedName>
</protein>
<comment type="caution">
    <text evidence="13">The sequence shown here is derived from an EMBL/GenBank/DDBJ whole genome shotgun (WGS) entry which is preliminary data.</text>
</comment>
<dbReference type="PROSITE" id="PS52016">
    <property type="entry name" value="TONB_DEPENDENT_REC_3"/>
    <property type="match status" value="1"/>
</dbReference>
<dbReference type="Gene3D" id="3.30.1150.10">
    <property type="match status" value="1"/>
</dbReference>
<dbReference type="InterPro" id="IPR051045">
    <property type="entry name" value="TonB-dependent_transducer"/>
</dbReference>
<dbReference type="InterPro" id="IPR023997">
    <property type="entry name" value="TonB-dep_OMP_SusC/RagA_CS"/>
</dbReference>
<evidence type="ECO:0000256" key="2">
    <source>
        <dbReference type="ARBA" id="ARBA00006555"/>
    </source>
</evidence>
<dbReference type="Pfam" id="PF13715">
    <property type="entry name" value="CarbopepD_reg_2"/>
    <property type="match status" value="1"/>
</dbReference>
<dbReference type="NCBIfam" id="TIGR01352">
    <property type="entry name" value="tonB_Cterm"/>
    <property type="match status" value="1"/>
</dbReference>
<dbReference type="InterPro" id="IPR037682">
    <property type="entry name" value="TonB_C"/>
</dbReference>
<dbReference type="SUPFAM" id="SSF56935">
    <property type="entry name" value="Porins"/>
    <property type="match status" value="1"/>
</dbReference>
<name>A0ABW5M7B8_9BACT</name>
<dbReference type="RefSeq" id="WP_381525434.1">
    <property type="nucleotide sequence ID" value="NZ_JBHULN010000013.1"/>
</dbReference>
<reference evidence="14" key="1">
    <citation type="journal article" date="2019" name="Int. J. Syst. Evol. Microbiol.">
        <title>The Global Catalogue of Microorganisms (GCM) 10K type strain sequencing project: providing services to taxonomists for standard genome sequencing and annotation.</title>
        <authorList>
            <consortium name="The Broad Institute Genomics Platform"/>
            <consortium name="The Broad Institute Genome Sequencing Center for Infectious Disease"/>
            <person name="Wu L."/>
            <person name="Ma J."/>
        </authorList>
    </citation>
    <scope>NUCLEOTIDE SEQUENCE [LARGE SCALE GENOMIC DNA]</scope>
    <source>
        <strain evidence="14">KCTC 42805</strain>
    </source>
</reference>
<feature type="transmembrane region" description="Helical" evidence="11">
    <location>
        <begin position="104"/>
        <end position="122"/>
    </location>
</feature>
<evidence type="ECO:0000313" key="13">
    <source>
        <dbReference type="EMBL" id="MFD2572843.1"/>
    </source>
</evidence>
<keyword evidence="4" id="KW-1003">Cell membrane</keyword>
<dbReference type="PANTHER" id="PTHR33446">
    <property type="entry name" value="PROTEIN TONB-RELATED"/>
    <property type="match status" value="1"/>
</dbReference>
<keyword evidence="14" id="KW-1185">Reference proteome</keyword>
<feature type="transmembrane region" description="Helical" evidence="11">
    <location>
        <begin position="189"/>
        <end position="208"/>
    </location>
</feature>
<keyword evidence="8 11" id="KW-1133">Transmembrane helix</keyword>
<evidence type="ECO:0000256" key="7">
    <source>
        <dbReference type="ARBA" id="ARBA00022927"/>
    </source>
</evidence>
<dbReference type="InterPro" id="IPR003538">
    <property type="entry name" value="TonB"/>
</dbReference>
<dbReference type="InterPro" id="IPR039426">
    <property type="entry name" value="TonB-dep_rcpt-like"/>
</dbReference>
<keyword evidence="6 10" id="KW-0812">Transmembrane</keyword>
<dbReference type="InterPro" id="IPR037066">
    <property type="entry name" value="Plug_dom_sf"/>
</dbReference>
<dbReference type="Proteomes" id="UP001597469">
    <property type="component" value="Unassembled WGS sequence"/>
</dbReference>
<comment type="subcellular location">
    <subcellularLocation>
        <location evidence="1">Cell inner membrane</location>
        <topology evidence="1">Single-pass membrane protein</topology>
        <orientation evidence="1">Periplasmic side</orientation>
    </subcellularLocation>
    <subcellularLocation>
        <location evidence="10">Cell outer membrane</location>
        <topology evidence="10">Multi-pass membrane protein</topology>
    </subcellularLocation>
</comment>
<dbReference type="SUPFAM" id="SSF74653">
    <property type="entry name" value="TolA/TonB C-terminal domain"/>
    <property type="match status" value="1"/>
</dbReference>
<dbReference type="SUPFAM" id="SSF49464">
    <property type="entry name" value="Carboxypeptidase regulatory domain-like"/>
    <property type="match status" value="1"/>
</dbReference>
<evidence type="ECO:0000256" key="11">
    <source>
        <dbReference type="SAM" id="Phobius"/>
    </source>
</evidence>
<sequence>MNPLDYFLKANLYGLLFVGCYWFLLRRHTFFSLNRAYLLASVVFSLTLPVATLPTKAVQTLPKVDIAVPVFIPAPTDVVVLPTATITTTPTETKTSQPPDWERIGLWVYGLISVALLGKLLVRTGSLLRLIRQSVRRESQEGIWVYPNTPNVPTFSFFHFLVLNPNDASNDLIIRHELVHIRQRHSIDVMVLALLRALFWPCLVLWLIERALRQVHEFLADRETDQPTDYARFLIEYTFGLQPDTLANGFFSPSLLKQRIAMLHQSATTRWALGKYVLVLPLVLGLLAMTTARDDIKAAVTQTTEETITVSGRVTSAADGKPLPGATIVIKNSRTRTTTDINGGYTLHNVSKNASLVFSFVGFTTLDVEVNSRKAVNVSMTRTGNRLSEIVVVGYADDNKPTSSTVPSTTSTDVHKTRGEVFTVVEQQPEYPGGMQALGQYMQRNLRYPGKARQNKIEGSVLIRFTVTADGAIDDVFVEKGIGGGCNEEATRLISQMPRWRPGRQNGRAIDVQYVLPVEFIIEPKQDKRTGQIDIDNGLKREDRSSPPDTLIKPNVNIHVRGNGPLGQLGEEPLYIIDGVQWADKNSASGSLSSLNPNDIESITVLKDASAMTYGEKGRNGVILITTRKAKAAEADSSRGNKP</sequence>
<dbReference type="EMBL" id="JBHULN010000013">
    <property type="protein sequence ID" value="MFD2572843.1"/>
    <property type="molecule type" value="Genomic_DNA"/>
</dbReference>
<keyword evidence="10" id="KW-1134">Transmembrane beta strand</keyword>
<dbReference type="Gene3D" id="2.60.40.1120">
    <property type="entry name" value="Carboxypeptidase-like, regulatory domain"/>
    <property type="match status" value="1"/>
</dbReference>
<organism evidence="13 14">
    <name type="scientific">Spirosoma soli</name>
    <dbReference type="NCBI Taxonomy" id="1770529"/>
    <lineage>
        <taxon>Bacteria</taxon>
        <taxon>Pseudomonadati</taxon>
        <taxon>Bacteroidota</taxon>
        <taxon>Cytophagia</taxon>
        <taxon>Cytophagales</taxon>
        <taxon>Cytophagaceae</taxon>
        <taxon>Spirosoma</taxon>
    </lineage>
</organism>
<keyword evidence="7" id="KW-0653">Protein transport</keyword>
<dbReference type="Gene3D" id="2.170.130.10">
    <property type="entry name" value="TonB-dependent receptor, plug domain"/>
    <property type="match status" value="1"/>
</dbReference>
<dbReference type="PANTHER" id="PTHR33446:SF2">
    <property type="entry name" value="PROTEIN TONB"/>
    <property type="match status" value="1"/>
</dbReference>
<proteinExistence type="inferred from homology"/>
<evidence type="ECO:0000256" key="5">
    <source>
        <dbReference type="ARBA" id="ARBA00022519"/>
    </source>
</evidence>
<evidence type="ECO:0000313" key="14">
    <source>
        <dbReference type="Proteomes" id="UP001597469"/>
    </source>
</evidence>
<feature type="domain" description="TonB C-terminal" evidence="12">
    <location>
        <begin position="433"/>
        <end position="529"/>
    </location>
</feature>
<keyword evidence="5" id="KW-0997">Cell inner membrane</keyword>
<keyword evidence="10" id="KW-0998">Cell outer membrane</keyword>
<dbReference type="InterPro" id="IPR012910">
    <property type="entry name" value="Plug_dom"/>
</dbReference>
<evidence type="ECO:0000256" key="10">
    <source>
        <dbReference type="PROSITE-ProRule" id="PRU01360"/>
    </source>
</evidence>
<keyword evidence="3 10" id="KW-0813">Transport</keyword>
<dbReference type="PRINTS" id="PR01374">
    <property type="entry name" value="TONBPROTEIN"/>
</dbReference>
<feature type="transmembrane region" description="Helical" evidence="11">
    <location>
        <begin position="6"/>
        <end position="24"/>
    </location>
</feature>
<dbReference type="InterPro" id="IPR008969">
    <property type="entry name" value="CarboxyPept-like_regulatory"/>
</dbReference>
<feature type="transmembrane region" description="Helical" evidence="11">
    <location>
        <begin position="36"/>
        <end position="53"/>
    </location>
</feature>
<keyword evidence="9 10" id="KW-0472">Membrane</keyword>
<dbReference type="Pfam" id="PF03544">
    <property type="entry name" value="TonB_C"/>
    <property type="match status" value="1"/>
</dbReference>